<accession>A0ABT9W663</accession>
<comment type="caution">
    <text evidence="2">The sequence shown here is derived from an EMBL/GenBank/DDBJ whole genome shotgun (WGS) entry which is preliminary data.</text>
</comment>
<proteinExistence type="predicted"/>
<name>A0ABT9W663_9BACL</name>
<dbReference type="RefSeq" id="WP_307212000.1">
    <property type="nucleotide sequence ID" value="NZ_JAUSTI010000001.1"/>
</dbReference>
<organism evidence="2 3">
    <name type="scientific">Paenibacillus tundrae</name>
    <dbReference type="NCBI Taxonomy" id="528187"/>
    <lineage>
        <taxon>Bacteria</taxon>
        <taxon>Bacillati</taxon>
        <taxon>Bacillota</taxon>
        <taxon>Bacilli</taxon>
        <taxon>Bacillales</taxon>
        <taxon>Paenibacillaceae</taxon>
        <taxon>Paenibacillus</taxon>
    </lineage>
</organism>
<feature type="compositionally biased region" description="Basic and acidic residues" evidence="1">
    <location>
        <begin position="28"/>
        <end position="42"/>
    </location>
</feature>
<keyword evidence="3" id="KW-1185">Reference proteome</keyword>
<gene>
    <name evidence="2" type="ORF">J2T19_000179</name>
</gene>
<dbReference type="Proteomes" id="UP001233836">
    <property type="component" value="Unassembled WGS sequence"/>
</dbReference>
<feature type="region of interest" description="Disordered" evidence="1">
    <location>
        <begin position="28"/>
        <end position="50"/>
    </location>
</feature>
<protein>
    <submittedName>
        <fullName evidence="2">Uncharacterized protein</fullName>
    </submittedName>
</protein>
<evidence type="ECO:0000313" key="2">
    <source>
        <dbReference type="EMBL" id="MDQ0168742.1"/>
    </source>
</evidence>
<dbReference type="EMBL" id="JAUSTI010000001">
    <property type="protein sequence ID" value="MDQ0168742.1"/>
    <property type="molecule type" value="Genomic_DNA"/>
</dbReference>
<reference evidence="2 3" key="1">
    <citation type="submission" date="2023-07" db="EMBL/GenBank/DDBJ databases">
        <title>Sorghum-associated microbial communities from plants grown in Nebraska, USA.</title>
        <authorList>
            <person name="Schachtman D."/>
        </authorList>
    </citation>
    <scope>NUCLEOTIDE SEQUENCE [LARGE SCALE GENOMIC DNA]</scope>
    <source>
        <strain evidence="2 3">DS1314</strain>
    </source>
</reference>
<evidence type="ECO:0000256" key="1">
    <source>
        <dbReference type="SAM" id="MobiDB-lite"/>
    </source>
</evidence>
<sequence>MSNIAEEWRKGYEAGYFAGRIDALDKREYDDRTPLQKRKEERDVTDDPES</sequence>
<evidence type="ECO:0000313" key="3">
    <source>
        <dbReference type="Proteomes" id="UP001233836"/>
    </source>
</evidence>